<accession>A0AAV3FUC4</accession>
<protein>
    <recommendedName>
        <fullName evidence="7">Relaxase</fullName>
    </recommendedName>
</protein>
<dbReference type="Pfam" id="PF20874">
    <property type="entry name" value="Relaxase_M"/>
    <property type="match status" value="1"/>
</dbReference>
<evidence type="ECO:0000259" key="4">
    <source>
        <dbReference type="Pfam" id="PF20874"/>
    </source>
</evidence>
<feature type="coiled-coil region" evidence="1">
    <location>
        <begin position="501"/>
        <end position="528"/>
    </location>
</feature>
<evidence type="ECO:0000256" key="1">
    <source>
        <dbReference type="SAM" id="Coils"/>
    </source>
</evidence>
<evidence type="ECO:0000259" key="2">
    <source>
        <dbReference type="Pfam" id="PF03432"/>
    </source>
</evidence>
<dbReference type="Proteomes" id="UP000004423">
    <property type="component" value="Unassembled WGS sequence"/>
</dbReference>
<feature type="domain" description="MobA/VirD2-like nuclease" evidence="2">
    <location>
        <begin position="67"/>
        <end position="190"/>
    </location>
</feature>
<evidence type="ECO:0000259" key="3">
    <source>
        <dbReference type="Pfam" id="PF11083"/>
    </source>
</evidence>
<evidence type="ECO:0008006" key="7">
    <source>
        <dbReference type="Google" id="ProtNLM"/>
    </source>
</evidence>
<organism evidence="5 6">
    <name type="scientific">Streptococcus canis FSL Z3-227</name>
    <dbReference type="NCBI Taxonomy" id="482234"/>
    <lineage>
        <taxon>Bacteria</taxon>
        <taxon>Bacillati</taxon>
        <taxon>Bacillota</taxon>
        <taxon>Bacilli</taxon>
        <taxon>Lactobacillales</taxon>
        <taxon>Streptococcaceae</taxon>
        <taxon>Streptococcus</taxon>
    </lineage>
</organism>
<dbReference type="InterPro" id="IPR005094">
    <property type="entry name" value="Endonuclease_MobA/VirD2"/>
</dbReference>
<dbReference type="InterPro" id="IPR021112">
    <property type="entry name" value="LtrB_C"/>
</dbReference>
<sequence>MVVTKVIQIKSARQLGTGIDYITNEAKTVEYDSELSLKNAMSYIANPEKTILEMEADGIMGISDGKLTKQLVYAYGVCDVSSATEEFLLTSQLAESMTKTVGRKKEVLAHHIIQSFSPEDNLTPEEVMEIGRKTIMELTGGEHEFVIATHMDRGHLHNHIIFNATNQVTHKQFRWQKGTKQSLMSISDKHAEIFGAKIIDRKNIRGYLSYQSYRRRNNFRFDIKERLDLLMKMSHSIEDFKEKAKHLGLAVDFSKKEARYLLSGSEQQRYVRDRTLSKKGNYSLENITQKLSENTARFTTQEVISEFESLQKEKTNDFEMKLTIEPWQVENDTQTGIYLKMDYGLSNQGTIKIPNRFIERLDDGTYELYLKKSDFFYFINPDHSENNRYMKGETLIRQLAKDNGELVIKRNKYITSLSRLVKEFEFLSEKGITEGKEFTQLRDKFVTEFKQTEQVLDRLDDKIKQLNKVTSAISGLETTSYQREVALEILNHYKLSPDTPLNALEKEIMELSVERQALKDKLDSIAKEFDFYQEVKENVEIRKENKVLL</sequence>
<feature type="domain" description="Group II intron-interrupted relaxase LtrB central" evidence="4">
    <location>
        <begin position="318"/>
        <end position="400"/>
    </location>
</feature>
<name>A0AAV3FUC4_STRCB</name>
<gene>
    <name evidence="5" type="ORF">SCAZ3_09930</name>
</gene>
<dbReference type="AlphaFoldDB" id="A0AAV3FUC4"/>
<comment type="caution">
    <text evidence="5">The sequence shown here is derived from an EMBL/GenBank/DDBJ whole genome shotgun (WGS) entry which is preliminary data.</text>
</comment>
<reference evidence="5 6" key="1">
    <citation type="journal article" date="2012" name="PLoS ONE">
        <title>Gene Repertoire Evolution of Streptococcus pyogenes Inferred from Phylogenomic Analysis with Streptococcus canis and Streptococcus dysgalactiae.</title>
        <authorList>
            <person name="Lefebure T."/>
            <person name="Richards V.P."/>
            <person name="Lang P."/>
            <person name="Pavinski-Bitar P."/>
            <person name="Stanhope M.J."/>
        </authorList>
    </citation>
    <scope>NUCLEOTIDE SEQUENCE [LARGE SCALE GENOMIC DNA]</scope>
    <source>
        <strain evidence="5 6">FSL Z3-227</strain>
    </source>
</reference>
<keyword evidence="1" id="KW-0175">Coiled coil</keyword>
<dbReference type="InterPro" id="IPR048299">
    <property type="entry name" value="LtrB_central"/>
</dbReference>
<proteinExistence type="predicted"/>
<evidence type="ECO:0000313" key="5">
    <source>
        <dbReference type="EMBL" id="EIQ82671.1"/>
    </source>
</evidence>
<dbReference type="Pfam" id="PF11083">
    <property type="entry name" value="Relaxase_C"/>
    <property type="match status" value="1"/>
</dbReference>
<dbReference type="Pfam" id="PF03432">
    <property type="entry name" value="Relaxase"/>
    <property type="match status" value="1"/>
</dbReference>
<dbReference type="EMBL" id="AIDX01000001">
    <property type="protein sequence ID" value="EIQ82671.1"/>
    <property type="molecule type" value="Genomic_DNA"/>
</dbReference>
<evidence type="ECO:0000313" key="6">
    <source>
        <dbReference type="Proteomes" id="UP000004423"/>
    </source>
</evidence>
<feature type="domain" description="Group II intron-interrupted relaxase LtrB C-terminal" evidence="3">
    <location>
        <begin position="416"/>
        <end position="537"/>
    </location>
</feature>